<protein>
    <submittedName>
        <fullName evidence="2">Uncharacterized protein</fullName>
    </submittedName>
</protein>
<evidence type="ECO:0000256" key="1">
    <source>
        <dbReference type="SAM" id="Phobius"/>
    </source>
</evidence>
<dbReference type="EMBL" id="KM879221">
    <property type="protein sequence ID" value="AIU44263.1"/>
    <property type="molecule type" value="Genomic_DNA"/>
</dbReference>
<organism evidence="2 3">
    <name type="scientific">Delftia phage RG-2014</name>
    <dbReference type="NCBI Taxonomy" id="1563661"/>
    <lineage>
        <taxon>Viruses</taxon>
        <taxon>Duplodnaviria</taxon>
        <taxon>Heunggongvirae</taxon>
        <taxon>Uroviricota</taxon>
        <taxon>Caudoviricetes</taxon>
        <taxon>Schitoviridae</taxon>
        <taxon>Dendoorenvirus</taxon>
        <taxon>Dendoorenvirus RG2014</taxon>
    </lineage>
</organism>
<gene>
    <name evidence="2" type="ORF">RG2014_09</name>
</gene>
<dbReference type="RefSeq" id="YP_009148372.1">
    <property type="nucleotide sequence ID" value="NC_027348.2"/>
</dbReference>
<keyword evidence="1" id="KW-0812">Transmembrane</keyword>
<evidence type="ECO:0000313" key="3">
    <source>
        <dbReference type="Proteomes" id="UP000030040"/>
    </source>
</evidence>
<name>A0A097PAL0_9CAUD</name>
<proteinExistence type="predicted"/>
<dbReference type="Proteomes" id="UP000030040">
    <property type="component" value="Segment"/>
</dbReference>
<evidence type="ECO:0000313" key="2">
    <source>
        <dbReference type="EMBL" id="AIU44263.1"/>
    </source>
</evidence>
<sequence length="50" mass="5089">MSNTLIALLVAAVLIGCAVATRKTSPTLSGILTFLGLVAIFTIGQGMDKP</sequence>
<dbReference type="GeneID" id="24638694"/>
<keyword evidence="1" id="KW-0472">Membrane</keyword>
<keyword evidence="1" id="KW-1133">Transmembrane helix</keyword>
<accession>A0A097PAL0</accession>
<feature type="transmembrane region" description="Helical" evidence="1">
    <location>
        <begin position="30"/>
        <end position="47"/>
    </location>
</feature>
<reference evidence="3" key="1">
    <citation type="submission" date="2014-10" db="EMBL/GenBank/DDBJ databases">
        <title>Draft genome sequence of lytic bacteriophage specific to a multidrug resistant bacterium Delftia tsuruhatensis ARB-1.</title>
        <authorList>
            <person name="Bhattacharjee A.S."/>
            <person name="Motlagh A.M."/>
            <person name="Goel R."/>
        </authorList>
    </citation>
    <scope>NUCLEOTIDE SEQUENCE [LARGE SCALE GENOMIC DNA]</scope>
</reference>
<keyword evidence="3" id="KW-1185">Reference proteome</keyword>
<dbReference type="KEGG" id="vg:24638694"/>